<dbReference type="Pfam" id="PF00102">
    <property type="entry name" value="Y_phosphatase"/>
    <property type="match status" value="1"/>
</dbReference>
<name>A0A2T1HY98_9HYPH</name>
<accession>A0A2T1HY98</accession>
<gene>
    <name evidence="2" type="ORF">SLNSH_04100</name>
</gene>
<organism evidence="2 3">
    <name type="scientific">Alsobacter soli</name>
    <dbReference type="NCBI Taxonomy" id="2109933"/>
    <lineage>
        <taxon>Bacteria</taxon>
        <taxon>Pseudomonadati</taxon>
        <taxon>Pseudomonadota</taxon>
        <taxon>Alphaproteobacteria</taxon>
        <taxon>Hyphomicrobiales</taxon>
        <taxon>Alsobacteraceae</taxon>
        <taxon>Alsobacter</taxon>
    </lineage>
</organism>
<dbReference type="GO" id="GO:0004725">
    <property type="term" value="F:protein tyrosine phosphatase activity"/>
    <property type="evidence" value="ECO:0007669"/>
    <property type="project" value="InterPro"/>
</dbReference>
<dbReference type="Proteomes" id="UP000239772">
    <property type="component" value="Unassembled WGS sequence"/>
</dbReference>
<dbReference type="InterPro" id="IPR000242">
    <property type="entry name" value="PTP_cat"/>
</dbReference>
<sequence>MPAIHVTPLSRLHETVEACAASHVVTLINPATPVQRPAAIAPERHLFIGVNDIVDPLDGHILPADAHVEQLLAFARAWDQQAPMVIHCWAGVSRSTAAAFITVCALRPERDEAATARLLRELSPSATPNAKLVRIADDLLGRGGRMADAVAAIGRGADCFENTPFRFPLD</sequence>
<dbReference type="InterPro" id="IPR029021">
    <property type="entry name" value="Prot-tyrosine_phosphatase-like"/>
</dbReference>
<dbReference type="OrthoDB" id="9794527at2"/>
<comment type="caution">
    <text evidence="2">The sequence shown here is derived from an EMBL/GenBank/DDBJ whole genome shotgun (WGS) entry which is preliminary data.</text>
</comment>
<reference evidence="3" key="1">
    <citation type="submission" date="2018-03" db="EMBL/GenBank/DDBJ databases">
        <authorList>
            <person name="Sun L."/>
            <person name="Liu H."/>
            <person name="Chen W."/>
            <person name="Huang K."/>
            <person name="Liu W."/>
            <person name="Gao X."/>
        </authorList>
    </citation>
    <scope>NUCLEOTIDE SEQUENCE [LARGE SCALE GENOMIC DNA]</scope>
    <source>
        <strain evidence="3">SH9</strain>
    </source>
</reference>
<evidence type="ECO:0000259" key="1">
    <source>
        <dbReference type="Pfam" id="PF00102"/>
    </source>
</evidence>
<dbReference type="Gene3D" id="3.90.190.10">
    <property type="entry name" value="Protein tyrosine phosphatase superfamily"/>
    <property type="match status" value="1"/>
</dbReference>
<dbReference type="EMBL" id="PVZS01000003">
    <property type="protein sequence ID" value="PSC06469.1"/>
    <property type="molecule type" value="Genomic_DNA"/>
</dbReference>
<dbReference type="SUPFAM" id="SSF52799">
    <property type="entry name" value="(Phosphotyrosine protein) phosphatases II"/>
    <property type="match status" value="1"/>
</dbReference>
<feature type="domain" description="Tyrosine-protein phosphatase" evidence="1">
    <location>
        <begin position="68"/>
        <end position="112"/>
    </location>
</feature>
<protein>
    <submittedName>
        <fullName evidence="2">Protein tyrosine phosphatase</fullName>
    </submittedName>
</protein>
<proteinExistence type="predicted"/>
<dbReference type="PROSITE" id="PS00383">
    <property type="entry name" value="TYR_PHOSPHATASE_1"/>
    <property type="match status" value="1"/>
</dbReference>
<evidence type="ECO:0000313" key="3">
    <source>
        <dbReference type="Proteomes" id="UP000239772"/>
    </source>
</evidence>
<dbReference type="RefSeq" id="WP_106335383.1">
    <property type="nucleotide sequence ID" value="NZ_PVZS01000003.1"/>
</dbReference>
<dbReference type="AlphaFoldDB" id="A0A2T1HY98"/>
<dbReference type="InterPro" id="IPR016130">
    <property type="entry name" value="Tyr_Pase_AS"/>
</dbReference>
<keyword evidence="3" id="KW-1185">Reference proteome</keyword>
<evidence type="ECO:0000313" key="2">
    <source>
        <dbReference type="EMBL" id="PSC06469.1"/>
    </source>
</evidence>